<dbReference type="EMBL" id="CP011097">
    <property type="protein sequence ID" value="AJZ76497.2"/>
    <property type="molecule type" value="Genomic_DNA"/>
</dbReference>
<dbReference type="InterPro" id="IPR024079">
    <property type="entry name" value="MetalloPept_cat_dom_sf"/>
</dbReference>
<dbReference type="Gene3D" id="3.40.390.10">
    <property type="entry name" value="Collagenase (Catalytic Domain)"/>
    <property type="match status" value="1"/>
</dbReference>
<dbReference type="Proteomes" id="UP000266745">
    <property type="component" value="Chromosome"/>
</dbReference>
<sequence>MVHQSYAKTNNIQYDTLPNKFSGTPSFCAKEPPADPNIPESLIPILMKRTKSSLDAWIGPLKSSGKRDSNWDVNYYTIPRDQQEKYDYTKCDVVISFLKSPPKGQNNVEILGLHYFRDGKNYIEIYYQGYGICETRTDVATYWYSCQQDSPKLIVAMEAILRHELGHSMGLGHYVSDEVLYHFGSGHPSSIMVPILDVINSPTHVPIDPELLEIMPVDLDKIRQIYGNGGWGNQKKSELITQQSETKTIQLKGKTIIEKISGAIPKNMYKKDQRLDVVLTKPDGNTKSYKVAVSSTGKYTYSFIIPDSMTPGKYSITLKYTGDELRKIPYEIISLRK</sequence>
<protein>
    <recommendedName>
        <fullName evidence="3">Peptidase M10 metallopeptidase domain-containing protein</fullName>
    </recommendedName>
</protein>
<proteinExistence type="predicted"/>
<keyword evidence="2" id="KW-1185">Reference proteome</keyword>
<evidence type="ECO:0000313" key="1">
    <source>
        <dbReference type="EMBL" id="AJZ76497.2"/>
    </source>
</evidence>
<evidence type="ECO:0008006" key="3">
    <source>
        <dbReference type="Google" id="ProtNLM"/>
    </source>
</evidence>
<dbReference type="SUPFAM" id="SSF55486">
    <property type="entry name" value="Metalloproteases ('zincins'), catalytic domain"/>
    <property type="match status" value="1"/>
</dbReference>
<dbReference type="Gene3D" id="2.60.40.10">
    <property type="entry name" value="Immunoglobulins"/>
    <property type="match status" value="1"/>
</dbReference>
<dbReference type="GO" id="GO:0008237">
    <property type="term" value="F:metallopeptidase activity"/>
    <property type="evidence" value="ECO:0007669"/>
    <property type="project" value="InterPro"/>
</dbReference>
<dbReference type="InterPro" id="IPR013783">
    <property type="entry name" value="Ig-like_fold"/>
</dbReference>
<reference evidence="1 2" key="1">
    <citation type="journal article" date="2016" name="Sci. Rep.">
        <title>A novel ammonia-oxidizing archaeon from wastewater treatment plant: Its enrichment, physiological and genomic characteristics.</title>
        <authorList>
            <person name="Li Y."/>
            <person name="Ding K."/>
            <person name="Wen X."/>
            <person name="Zhang B."/>
            <person name="Shen B."/>
            <person name="Yang Y."/>
        </authorList>
    </citation>
    <scope>NUCLEOTIDE SEQUENCE [LARGE SCALE GENOMIC DNA]</scope>
    <source>
        <strain evidence="1 2">SAT1</strain>
    </source>
</reference>
<dbReference type="AlphaFoldDB" id="A0A3G1B8C7"/>
<organism evidence="1 2">
    <name type="scientific">Candidatus Nitrosotenuis cloacae</name>
    <dbReference type="NCBI Taxonomy" id="1603555"/>
    <lineage>
        <taxon>Archaea</taxon>
        <taxon>Nitrososphaerota</taxon>
        <taxon>Candidatus Nitrosotenuis</taxon>
    </lineage>
</organism>
<name>A0A3G1B8C7_9ARCH</name>
<evidence type="ECO:0000313" key="2">
    <source>
        <dbReference type="Proteomes" id="UP000266745"/>
    </source>
</evidence>
<accession>A0A3G1B8C7</accession>
<dbReference type="KEGG" id="tah:SU86_009170"/>
<gene>
    <name evidence="1" type="ORF">SU86_009170</name>
</gene>